<dbReference type="InterPro" id="IPR011333">
    <property type="entry name" value="SKP1/BTB/POZ_sf"/>
</dbReference>
<sequence length="470" mass="52291">MDPQLRDFPGLLSPLVRDLMSNLTPTDTIPSRVHSLLSPHIVSEDNQPFTEKDAMTRIFIDDLGIDCTVDIGDGREWGAHKALLAAKSGYFRDYFDNNPRESRVTIPEAALSNNSGQDVLNWFLCYLYHPEIAGFPWSQRDFLAVNDFKILPCCVEVLRLGQVFQVAELKEFAAKNAQKYIDAILHDRFKANCGKTGPIKYLVNDEHLNPGGMVDSEVIDRFLPPGSPILEEREELDVKNRLLPAGTLNLGEMGVPEAIDMLLPPGTTELEDEQARGILTNIVLLVIGLKHRAVEGQMSEQQALQRDLENLCNYNAFRHDYIELDLECPAFRKEAVLYAKSDEVAHECACPAHTDDQESEGTESEGTESEATESKATKSKATKSKAAKNKVAKSKAAKSKAAKGKAAKGKASKSKNTKKKKPGLKRSDIKEGSGQYVLLNPFDGGRTIYCWRCAGNHGYPWRPFRRLAEK</sequence>
<name>A0A194VZ76_CYTMA</name>
<feature type="region of interest" description="Disordered" evidence="1">
    <location>
        <begin position="352"/>
        <end position="432"/>
    </location>
</feature>
<feature type="compositionally biased region" description="Acidic residues" evidence="1">
    <location>
        <begin position="357"/>
        <end position="371"/>
    </location>
</feature>
<dbReference type="SUPFAM" id="SSF54695">
    <property type="entry name" value="POZ domain"/>
    <property type="match status" value="1"/>
</dbReference>
<dbReference type="Pfam" id="PF00651">
    <property type="entry name" value="BTB"/>
    <property type="match status" value="1"/>
</dbReference>
<organism evidence="3 4">
    <name type="scientific">Cytospora mali</name>
    <name type="common">Apple Valsa canker fungus</name>
    <name type="synonym">Valsa mali</name>
    <dbReference type="NCBI Taxonomy" id="578113"/>
    <lineage>
        <taxon>Eukaryota</taxon>
        <taxon>Fungi</taxon>
        <taxon>Dikarya</taxon>
        <taxon>Ascomycota</taxon>
        <taxon>Pezizomycotina</taxon>
        <taxon>Sordariomycetes</taxon>
        <taxon>Sordariomycetidae</taxon>
        <taxon>Diaporthales</taxon>
        <taxon>Cytosporaceae</taxon>
        <taxon>Cytospora</taxon>
    </lineage>
</organism>
<dbReference type="EMBL" id="CM003102">
    <property type="protein sequence ID" value="KUI69168.1"/>
    <property type="molecule type" value="Genomic_DNA"/>
</dbReference>
<dbReference type="OrthoDB" id="684045at2759"/>
<dbReference type="InterPro" id="IPR000210">
    <property type="entry name" value="BTB/POZ_dom"/>
</dbReference>
<evidence type="ECO:0000313" key="3">
    <source>
        <dbReference type="EMBL" id="KUI69168.1"/>
    </source>
</evidence>
<dbReference type="AlphaFoldDB" id="A0A194VZ76"/>
<reference evidence="3" key="1">
    <citation type="submission" date="2014-12" db="EMBL/GenBank/DDBJ databases">
        <title>Genome Sequence of Valsa Canker Pathogens Uncovers a Specific Adaption of Colonization on Woody Bark.</title>
        <authorList>
            <person name="Yin Z."/>
            <person name="Liu H."/>
            <person name="Gao X."/>
            <person name="Li Z."/>
            <person name="Song N."/>
            <person name="Ke X."/>
            <person name="Dai Q."/>
            <person name="Wu Y."/>
            <person name="Sun Y."/>
            <person name="Xu J.-R."/>
            <person name="Kang Z.K."/>
            <person name="Wang L."/>
            <person name="Huang L."/>
        </authorList>
    </citation>
    <scope>NUCLEOTIDE SEQUENCE [LARGE SCALE GENOMIC DNA]</scope>
    <source>
        <strain evidence="3">03-8</strain>
    </source>
</reference>
<dbReference type="PROSITE" id="PS50097">
    <property type="entry name" value="BTB"/>
    <property type="match status" value="1"/>
</dbReference>
<gene>
    <name evidence="3" type="ORF">VM1G_05555</name>
</gene>
<evidence type="ECO:0000256" key="1">
    <source>
        <dbReference type="SAM" id="MobiDB-lite"/>
    </source>
</evidence>
<dbReference type="CDD" id="cd18186">
    <property type="entry name" value="BTB_POZ_ZBTB_KLHL-like"/>
    <property type="match status" value="1"/>
</dbReference>
<evidence type="ECO:0000313" key="4">
    <source>
        <dbReference type="Proteomes" id="UP000078559"/>
    </source>
</evidence>
<feature type="compositionally biased region" description="Basic residues" evidence="1">
    <location>
        <begin position="377"/>
        <end position="424"/>
    </location>
</feature>
<proteinExistence type="predicted"/>
<keyword evidence="4" id="KW-1185">Reference proteome</keyword>
<dbReference type="PANTHER" id="PTHR24413">
    <property type="entry name" value="SPECKLE-TYPE POZ PROTEIN"/>
    <property type="match status" value="1"/>
</dbReference>
<accession>A0A194VZ76</accession>
<evidence type="ECO:0000259" key="2">
    <source>
        <dbReference type="PROSITE" id="PS50097"/>
    </source>
</evidence>
<dbReference type="SMART" id="SM00225">
    <property type="entry name" value="BTB"/>
    <property type="match status" value="1"/>
</dbReference>
<feature type="domain" description="BTB" evidence="2">
    <location>
        <begin position="65"/>
        <end position="132"/>
    </location>
</feature>
<dbReference type="Proteomes" id="UP000078559">
    <property type="component" value="Chromosome 5"/>
</dbReference>
<dbReference type="Gene3D" id="3.30.710.10">
    <property type="entry name" value="Potassium Channel Kv1.1, Chain A"/>
    <property type="match status" value="1"/>
</dbReference>
<protein>
    <submittedName>
        <fullName evidence="3">Kelch-like protein 41b</fullName>
    </submittedName>
</protein>